<gene>
    <name evidence="1" type="ORF">A3K92_00560</name>
</gene>
<reference evidence="1 2" key="1">
    <citation type="submission" date="2016-03" db="EMBL/GenBank/DDBJ databases">
        <title>Complete genome sequence of Thermococcus gorgonarius.</title>
        <authorList>
            <person name="Oger P.M."/>
        </authorList>
    </citation>
    <scope>NUCLEOTIDE SEQUENCE [LARGE SCALE GENOMIC DNA]</scope>
    <source>
        <strain evidence="1 2">W-12</strain>
    </source>
</reference>
<dbReference type="EMBL" id="CP014855">
    <property type="protein sequence ID" value="ASJ00081.1"/>
    <property type="molecule type" value="Genomic_DNA"/>
</dbReference>
<dbReference type="GeneID" id="33330994"/>
<dbReference type="KEGG" id="tgg:A3K92_00560"/>
<evidence type="ECO:0000313" key="1">
    <source>
        <dbReference type="EMBL" id="ASJ00081.1"/>
    </source>
</evidence>
<protein>
    <submittedName>
        <fullName evidence="1">Uncharacterized protein</fullName>
    </submittedName>
</protein>
<name>A0A2Z2MBZ6_THEGO</name>
<dbReference type="OrthoDB" id="91317at2157"/>
<organism evidence="1 2">
    <name type="scientific">Thermococcus gorgonarius</name>
    <dbReference type="NCBI Taxonomy" id="71997"/>
    <lineage>
        <taxon>Archaea</taxon>
        <taxon>Methanobacteriati</taxon>
        <taxon>Methanobacteriota</taxon>
        <taxon>Thermococci</taxon>
        <taxon>Thermococcales</taxon>
        <taxon>Thermococcaceae</taxon>
        <taxon>Thermococcus</taxon>
    </lineage>
</organism>
<accession>A0A2Z2MBZ6</accession>
<evidence type="ECO:0000313" key="2">
    <source>
        <dbReference type="Proteomes" id="UP000250134"/>
    </source>
</evidence>
<dbReference type="RefSeq" id="WP_088884425.1">
    <property type="nucleotide sequence ID" value="NZ_CP014855.1"/>
</dbReference>
<dbReference type="AlphaFoldDB" id="A0A2Z2MBZ6"/>
<proteinExistence type="predicted"/>
<keyword evidence="2" id="KW-1185">Reference proteome</keyword>
<sequence length="196" mass="22453">MDELEFCLKSISYPLGMLLEGKERRKGESVKVSTETITLPDIPFGALCYLVGVAIFDALDEVDKRRLEADYKGLNEFKKKLLSSKLGGSLRQYMTSPGRFISPSSGLSIDWLEFQRRKEKVVPYLKKLRDSLEASGNRREYLERSSFVDELTLDQGLLLGYLAKDEKEKELVNSALGKHNHEYREMAKRYFKALQG</sequence>
<dbReference type="Proteomes" id="UP000250134">
    <property type="component" value="Chromosome"/>
</dbReference>